<dbReference type="AlphaFoldDB" id="A0A660SDD8"/>
<dbReference type="InterPro" id="IPR013229">
    <property type="entry name" value="PEGA"/>
</dbReference>
<sequence length="604" mass="68048">MAEEIRNFRLGELIATGGMAAIYKGVQISLNRPVAIKILHPHLARDENFILRFEREAKAAASLQHENIISIIDFGKEGDRYFLAMEYVDGPSLKELLESGVIPIEIALYILNEILKGIDYAHEKGVIHRDLKPGNILIDKRGSVKIGDFGLAKAQDTATVTVTGSIVGTPAYMSPEQASGAMVDSRSDLFSIGVIGYEMITGAKPFPGETYSMVINNLISKEPKPISSYLEHIPRRMESIIHRLLRKDPDQRYQKASEVIDEIKHLTQDTSITLDQRNLVAYINQREEYLKEIRKQQIETFFNRGLHYVNLGMAKIDNALDQFSLVLLLDPENEKARKIYEELKQKKEHLKKEPPKPVRKKSKLRYLVPVGIVLFLSIIAFLAFQFGQPFLRIIKRVKYASLHIETEPAGATLTIDTIKLKSPADLESLQPGSYKIGVSLKGYKPMTFEKEITGQDTIYIQLTPFPALLSITTPSGARLMIDEVEREPGEIELQPGTHRIVVKGDNVSYDRKITLAPAETVRIRVTATPVNPVVFVRSKPQAVLWIDGRRLGLTPKGPLHLSPGSHRFLLTRSGFVPVQKTVRLKSNDTLSFNIRLIPARRRRK</sequence>
<evidence type="ECO:0000256" key="2">
    <source>
        <dbReference type="ARBA" id="ARBA00022527"/>
    </source>
</evidence>
<keyword evidence="7" id="KW-0812">Transmembrane</keyword>
<keyword evidence="5" id="KW-0418">Kinase</keyword>
<dbReference type="EC" id="2.7.11.1" evidence="1"/>
<comment type="caution">
    <text evidence="9">The sequence shown here is derived from an EMBL/GenBank/DDBJ whole genome shotgun (WGS) entry which is preliminary data.</text>
</comment>
<organism evidence="9 10">
    <name type="scientific">candidate division WOR-3 bacterium</name>
    <dbReference type="NCBI Taxonomy" id="2052148"/>
    <lineage>
        <taxon>Bacteria</taxon>
        <taxon>Bacteria division WOR-3</taxon>
    </lineage>
</organism>
<dbReference type="GO" id="GO:0005524">
    <property type="term" value="F:ATP binding"/>
    <property type="evidence" value="ECO:0007669"/>
    <property type="project" value="UniProtKB-KW"/>
</dbReference>
<feature type="domain" description="Protein kinase" evidence="8">
    <location>
        <begin position="8"/>
        <end position="268"/>
    </location>
</feature>
<reference evidence="9 10" key="1">
    <citation type="submission" date="2018-06" db="EMBL/GenBank/DDBJ databases">
        <title>Extensive metabolic versatility and redundancy in microbially diverse, dynamic hydrothermal sediments.</title>
        <authorList>
            <person name="Dombrowski N."/>
            <person name="Teske A."/>
            <person name="Baker B.J."/>
        </authorList>
    </citation>
    <scope>NUCLEOTIDE SEQUENCE [LARGE SCALE GENOMIC DNA]</scope>
    <source>
        <strain evidence="9">B36_G15</strain>
    </source>
</reference>
<evidence type="ECO:0000256" key="5">
    <source>
        <dbReference type="ARBA" id="ARBA00022777"/>
    </source>
</evidence>
<name>A0A660SDD8_UNCW3</name>
<dbReference type="Pfam" id="PF00069">
    <property type="entry name" value="Pkinase"/>
    <property type="match status" value="1"/>
</dbReference>
<keyword evidence="7" id="KW-0472">Membrane</keyword>
<evidence type="ECO:0000313" key="10">
    <source>
        <dbReference type="Proteomes" id="UP000268469"/>
    </source>
</evidence>
<proteinExistence type="predicted"/>
<gene>
    <name evidence="9" type="ORF">DRP53_10250</name>
</gene>
<dbReference type="Gene3D" id="1.10.510.10">
    <property type="entry name" value="Transferase(Phosphotransferase) domain 1"/>
    <property type="match status" value="1"/>
</dbReference>
<dbReference type="SUPFAM" id="SSF56112">
    <property type="entry name" value="Protein kinase-like (PK-like)"/>
    <property type="match status" value="1"/>
</dbReference>
<dbReference type="Pfam" id="PF08308">
    <property type="entry name" value="PEGA"/>
    <property type="match status" value="2"/>
</dbReference>
<keyword evidence="2" id="KW-0723">Serine/threonine-protein kinase</keyword>
<dbReference type="SMART" id="SM00220">
    <property type="entry name" value="S_TKc"/>
    <property type="match status" value="1"/>
</dbReference>
<dbReference type="InterPro" id="IPR011009">
    <property type="entry name" value="Kinase-like_dom_sf"/>
</dbReference>
<dbReference type="PANTHER" id="PTHR43289:SF34">
    <property type="entry name" value="SERINE_THREONINE-PROTEIN KINASE YBDM-RELATED"/>
    <property type="match status" value="1"/>
</dbReference>
<dbReference type="Gene3D" id="3.30.200.20">
    <property type="entry name" value="Phosphorylase Kinase, domain 1"/>
    <property type="match status" value="1"/>
</dbReference>
<evidence type="ECO:0000256" key="4">
    <source>
        <dbReference type="ARBA" id="ARBA00022741"/>
    </source>
</evidence>
<dbReference type="Gene3D" id="1.25.40.10">
    <property type="entry name" value="Tetratricopeptide repeat domain"/>
    <property type="match status" value="1"/>
</dbReference>
<evidence type="ECO:0000256" key="3">
    <source>
        <dbReference type="ARBA" id="ARBA00022679"/>
    </source>
</evidence>
<dbReference type="EMBL" id="QNBE01000139">
    <property type="protein sequence ID" value="RKX68683.1"/>
    <property type="molecule type" value="Genomic_DNA"/>
</dbReference>
<evidence type="ECO:0000259" key="8">
    <source>
        <dbReference type="PROSITE" id="PS50011"/>
    </source>
</evidence>
<evidence type="ECO:0000313" key="9">
    <source>
        <dbReference type="EMBL" id="RKX68683.1"/>
    </source>
</evidence>
<dbReference type="GO" id="GO:0004674">
    <property type="term" value="F:protein serine/threonine kinase activity"/>
    <property type="evidence" value="ECO:0007669"/>
    <property type="project" value="UniProtKB-KW"/>
</dbReference>
<evidence type="ECO:0000256" key="6">
    <source>
        <dbReference type="ARBA" id="ARBA00022840"/>
    </source>
</evidence>
<accession>A0A660SDD8</accession>
<dbReference type="InterPro" id="IPR011990">
    <property type="entry name" value="TPR-like_helical_dom_sf"/>
</dbReference>
<dbReference type="PROSITE" id="PS00108">
    <property type="entry name" value="PROTEIN_KINASE_ST"/>
    <property type="match status" value="1"/>
</dbReference>
<dbReference type="FunFam" id="1.10.510.10:FF:000021">
    <property type="entry name" value="Serine/threonine protein kinase"/>
    <property type="match status" value="1"/>
</dbReference>
<dbReference type="PROSITE" id="PS50011">
    <property type="entry name" value="PROTEIN_KINASE_DOM"/>
    <property type="match status" value="1"/>
</dbReference>
<evidence type="ECO:0000256" key="1">
    <source>
        <dbReference type="ARBA" id="ARBA00012513"/>
    </source>
</evidence>
<protein>
    <recommendedName>
        <fullName evidence="1">non-specific serine/threonine protein kinase</fullName>
        <ecNumber evidence="1">2.7.11.1</ecNumber>
    </recommendedName>
</protein>
<dbReference type="CDD" id="cd14014">
    <property type="entry name" value="STKc_PknB_like"/>
    <property type="match status" value="1"/>
</dbReference>
<dbReference type="InterPro" id="IPR008271">
    <property type="entry name" value="Ser/Thr_kinase_AS"/>
</dbReference>
<keyword evidence="3" id="KW-0808">Transferase</keyword>
<keyword evidence="4" id="KW-0547">Nucleotide-binding</keyword>
<feature type="transmembrane region" description="Helical" evidence="7">
    <location>
        <begin position="366"/>
        <end position="386"/>
    </location>
</feature>
<dbReference type="Proteomes" id="UP000268469">
    <property type="component" value="Unassembled WGS sequence"/>
</dbReference>
<keyword evidence="7" id="KW-1133">Transmembrane helix</keyword>
<evidence type="ECO:0000256" key="7">
    <source>
        <dbReference type="SAM" id="Phobius"/>
    </source>
</evidence>
<keyword evidence="6" id="KW-0067">ATP-binding</keyword>
<dbReference type="InterPro" id="IPR000719">
    <property type="entry name" value="Prot_kinase_dom"/>
</dbReference>
<dbReference type="PANTHER" id="PTHR43289">
    <property type="entry name" value="MITOGEN-ACTIVATED PROTEIN KINASE KINASE KINASE 20-RELATED"/>
    <property type="match status" value="1"/>
</dbReference>